<dbReference type="InterPro" id="IPR011793">
    <property type="entry name" value="YbdK"/>
</dbReference>
<dbReference type="PANTHER" id="PTHR36510">
    <property type="entry name" value="GLUTAMATE--CYSTEINE LIGASE 2-RELATED"/>
    <property type="match status" value="1"/>
</dbReference>
<dbReference type="InterPro" id="IPR014746">
    <property type="entry name" value="Gln_synth/guanido_kin_cat_dom"/>
</dbReference>
<evidence type="ECO:0000256" key="3">
    <source>
        <dbReference type="ARBA" id="ARBA00022840"/>
    </source>
</evidence>
<dbReference type="InterPro" id="IPR006336">
    <property type="entry name" value="GCS2"/>
</dbReference>
<evidence type="ECO:0000256" key="4">
    <source>
        <dbReference type="ARBA" id="ARBA00048819"/>
    </source>
</evidence>
<dbReference type="AlphaFoldDB" id="A0A0D8BJC0"/>
<comment type="catalytic activity">
    <reaction evidence="4 5">
        <text>L-cysteine + L-glutamate + ATP = gamma-L-glutamyl-L-cysteine + ADP + phosphate + H(+)</text>
        <dbReference type="Rhea" id="RHEA:13285"/>
        <dbReference type="ChEBI" id="CHEBI:15378"/>
        <dbReference type="ChEBI" id="CHEBI:29985"/>
        <dbReference type="ChEBI" id="CHEBI:30616"/>
        <dbReference type="ChEBI" id="CHEBI:35235"/>
        <dbReference type="ChEBI" id="CHEBI:43474"/>
        <dbReference type="ChEBI" id="CHEBI:58173"/>
        <dbReference type="ChEBI" id="CHEBI:456216"/>
        <dbReference type="EC" id="6.3.2.2"/>
    </reaction>
</comment>
<comment type="function">
    <text evidence="5">ATP-dependent carboxylate-amine ligase which exhibits weak glutamate--cysteine ligase activity.</text>
</comment>
<keyword evidence="1 5" id="KW-0436">Ligase</keyword>
<keyword evidence="7" id="KW-1185">Reference proteome</keyword>
<dbReference type="NCBIfam" id="NF010044">
    <property type="entry name" value="PRK13517.1-4"/>
    <property type="match status" value="1"/>
</dbReference>
<reference evidence="6 7" key="2">
    <citation type="journal article" date="2016" name="Genome Announc.">
        <title>Permanent Draft Genome Sequences for Two Variants of Frankia sp. Strain CpI1, the First Frankia Strain Isolated from Root Nodules of Comptonia peregrina.</title>
        <authorList>
            <person name="Oshone R."/>
            <person name="Hurst S.G.IV."/>
            <person name="Abebe-Akele F."/>
            <person name="Simpson S."/>
            <person name="Morris K."/>
            <person name="Thomas W.K."/>
            <person name="Tisa L.S."/>
        </authorList>
    </citation>
    <scope>NUCLEOTIDE SEQUENCE [LARGE SCALE GENOMIC DNA]</scope>
    <source>
        <strain evidence="7">CpI1-S</strain>
    </source>
</reference>
<comment type="similarity">
    <text evidence="5">Belongs to the glutamate--cysteine ligase type 2 family. YbdK subfamily.</text>
</comment>
<evidence type="ECO:0000313" key="6">
    <source>
        <dbReference type="EMBL" id="KJE24180.1"/>
    </source>
</evidence>
<dbReference type="RefSeq" id="WP_044884276.1">
    <property type="nucleotide sequence ID" value="NZ_JYFN01000008.1"/>
</dbReference>
<dbReference type="EMBL" id="JYFN01000008">
    <property type="protein sequence ID" value="KJE24180.1"/>
    <property type="molecule type" value="Genomic_DNA"/>
</dbReference>
<proteinExistence type="inferred from homology"/>
<dbReference type="Pfam" id="PF04107">
    <property type="entry name" value="GCS2"/>
    <property type="match status" value="1"/>
</dbReference>
<dbReference type="Gene3D" id="3.30.590.20">
    <property type="match status" value="1"/>
</dbReference>
<accession>A0A0D8BJC0</accession>
<keyword evidence="2 5" id="KW-0547">Nucleotide-binding</keyword>
<evidence type="ECO:0000256" key="1">
    <source>
        <dbReference type="ARBA" id="ARBA00022598"/>
    </source>
</evidence>
<evidence type="ECO:0000256" key="5">
    <source>
        <dbReference type="HAMAP-Rule" id="MF_01609"/>
    </source>
</evidence>
<name>A0A0D8BJC0_9ACTN</name>
<reference evidence="7" key="1">
    <citation type="submission" date="2015-02" db="EMBL/GenBank/DDBJ databases">
        <title>Draft Genome of Frankia sp. CpI1-S.</title>
        <authorList>
            <person name="Oshone R.T."/>
            <person name="Ngom M."/>
            <person name="Ghodhbane-Gtari F."/>
            <person name="Gtari M."/>
            <person name="Morris K."/>
            <person name="Thomas K."/>
            <person name="Sen A."/>
            <person name="Tisa L.S."/>
        </authorList>
    </citation>
    <scope>NUCLEOTIDE SEQUENCE [LARGE SCALE GENOMIC DNA]</scope>
    <source>
        <strain evidence="7">CpI1-S</strain>
    </source>
</reference>
<dbReference type="PANTHER" id="PTHR36510:SF1">
    <property type="entry name" value="GLUTAMATE--CYSTEINE LIGASE 2-RELATED"/>
    <property type="match status" value="1"/>
</dbReference>
<protein>
    <recommendedName>
        <fullName evidence="5">Putative glutamate--cysteine ligase 2</fullName>
        <ecNumber evidence="5">6.3.2.2</ecNumber>
    </recommendedName>
    <alternativeName>
        <fullName evidence="5">Gamma-glutamylcysteine synthetase 2</fullName>
        <shortName evidence="5">GCS 2</shortName>
        <shortName evidence="5">Gamma-GCS 2</shortName>
    </alternativeName>
</protein>
<gene>
    <name evidence="6" type="ORF">FF36_01583</name>
</gene>
<sequence length="382" mass="42214">MQIPFSSSTSSSLGIEWELQLVDQQSRELRGEATVILDELRAKAGEREAAKAKHELFESTVEVITGVCGSVGEATADLAGTVSLLRDLAERRGVGLMCSGTHPISDYAGQRITDDNRYSRLVSQMQWLARRLLIFGVHVHVGVRSPDKAMPIMNALMVYIPHFLALSASSPFWLGGDTGLASSRSQVFASLPTAGLPYPLEDWPRFESFMETLIAAGTIETIREVWWDIRPHPNFGTVELRICDGLPTLLEVGAVAALAQCLVDRMNTQIDRGYRLPTPQRWLVQENKWRAARYGLDAQILIDGRGGVRSVRDDLVDLVEDLLPVAHRLGCAQQLADVLVILETGASYTRQRAVARRADGDLTRVVDTLLEEMNTGRPVVDR</sequence>
<comment type="caution">
    <text evidence="6">The sequence shown here is derived from an EMBL/GenBank/DDBJ whole genome shotgun (WGS) entry which is preliminary data.</text>
</comment>
<dbReference type="GO" id="GO:0042398">
    <property type="term" value="P:modified amino acid biosynthetic process"/>
    <property type="evidence" value="ECO:0007669"/>
    <property type="project" value="InterPro"/>
</dbReference>
<dbReference type="SUPFAM" id="SSF55931">
    <property type="entry name" value="Glutamine synthetase/guanido kinase"/>
    <property type="match status" value="1"/>
</dbReference>
<dbReference type="InterPro" id="IPR050141">
    <property type="entry name" value="GCL_type2/YbdK_subfam"/>
</dbReference>
<dbReference type="NCBIfam" id="NF010042">
    <property type="entry name" value="PRK13517.1-2"/>
    <property type="match status" value="1"/>
</dbReference>
<dbReference type="PATRIC" id="fig|1502723.3.peg.6154"/>
<dbReference type="Proteomes" id="UP000032545">
    <property type="component" value="Unassembled WGS sequence"/>
</dbReference>
<dbReference type="EC" id="6.3.2.2" evidence="5"/>
<dbReference type="GO" id="GO:0005524">
    <property type="term" value="F:ATP binding"/>
    <property type="evidence" value="ECO:0007669"/>
    <property type="project" value="UniProtKB-KW"/>
</dbReference>
<dbReference type="GO" id="GO:0004357">
    <property type="term" value="F:glutamate-cysteine ligase activity"/>
    <property type="evidence" value="ECO:0007669"/>
    <property type="project" value="UniProtKB-EC"/>
</dbReference>
<dbReference type="HAMAP" id="MF_01609">
    <property type="entry name" value="Glu_cys_ligase_2"/>
    <property type="match status" value="1"/>
</dbReference>
<organism evidence="6 7">
    <name type="scientific">Frankia torreyi</name>
    <dbReference type="NCBI Taxonomy" id="1856"/>
    <lineage>
        <taxon>Bacteria</taxon>
        <taxon>Bacillati</taxon>
        <taxon>Actinomycetota</taxon>
        <taxon>Actinomycetes</taxon>
        <taxon>Frankiales</taxon>
        <taxon>Frankiaceae</taxon>
        <taxon>Frankia</taxon>
    </lineage>
</organism>
<dbReference type="NCBIfam" id="TIGR02050">
    <property type="entry name" value="gshA_cyan_rel"/>
    <property type="match status" value="1"/>
</dbReference>
<evidence type="ECO:0000313" key="7">
    <source>
        <dbReference type="Proteomes" id="UP000032545"/>
    </source>
</evidence>
<dbReference type="NCBIfam" id="NF010043">
    <property type="entry name" value="PRK13517.1-3"/>
    <property type="match status" value="1"/>
</dbReference>
<keyword evidence="3 5" id="KW-0067">ATP-binding</keyword>
<dbReference type="OrthoDB" id="9769628at2"/>
<evidence type="ECO:0000256" key="2">
    <source>
        <dbReference type="ARBA" id="ARBA00022741"/>
    </source>
</evidence>